<protein>
    <submittedName>
        <fullName evidence="7">ABC transporter permease</fullName>
    </submittedName>
</protein>
<comment type="subcellular location">
    <subcellularLocation>
        <location evidence="1">Cell inner membrane</location>
        <topology evidence="1">Multi-pass membrane protein</topology>
    </subcellularLocation>
</comment>
<evidence type="ECO:0000313" key="8">
    <source>
        <dbReference type="Proteomes" id="UP001596455"/>
    </source>
</evidence>
<keyword evidence="3" id="KW-0813">Transport</keyword>
<dbReference type="PANTHER" id="PTHR30413">
    <property type="entry name" value="INNER MEMBRANE TRANSPORT PERMEASE"/>
    <property type="match status" value="1"/>
</dbReference>
<keyword evidence="4" id="KW-1003">Cell membrane</keyword>
<comment type="similarity">
    <text evidence="2">Belongs to the ABC-2 integral membrane protein family.</text>
</comment>
<dbReference type="RefSeq" id="WP_382393035.1">
    <property type="nucleotide sequence ID" value="NZ_JBHTCQ010000001.1"/>
</dbReference>
<organism evidence="7 8">
    <name type="scientific">Georgenia alba</name>
    <dbReference type="NCBI Taxonomy" id="2233858"/>
    <lineage>
        <taxon>Bacteria</taxon>
        <taxon>Bacillati</taxon>
        <taxon>Actinomycetota</taxon>
        <taxon>Actinomycetes</taxon>
        <taxon>Micrococcales</taxon>
        <taxon>Bogoriellaceae</taxon>
        <taxon>Georgenia</taxon>
    </lineage>
</organism>
<sequence length="311" mass="34279">MVGSTVGAVSAPAPRDDETGDLRALAERHGLKQIGIRPGLVEYLRQLWFFRQFAGYLASSRAYAQNQNSYLGQAWAILTPVLNAAVYVVIFGLVLRTSRGVENAVAFIVIGVFLFRFFDRSVVAGGRSISDRLNLVRSLHFPRAVMPISAVLTELSTLLPALVVMCVLTLASGLHPDYPMVPVTWEWLLLPVAVGLFGMFNVGCAFISARIVAAAPDVLNVIQFLLRFVFYGSGVIFPIGHYVERMPAVVGSVMEYQPAALALDLGRQALMDEPTIPLDPTKWLIMLGWGVLFLVGGFLYFWHGEERYGRE</sequence>
<keyword evidence="5" id="KW-0812">Transmembrane</keyword>
<name>A0ABW2Q6K3_9MICO</name>
<evidence type="ECO:0000313" key="7">
    <source>
        <dbReference type="EMBL" id="MFC7405055.1"/>
    </source>
</evidence>
<dbReference type="PROSITE" id="PS51012">
    <property type="entry name" value="ABC_TM2"/>
    <property type="match status" value="1"/>
</dbReference>
<evidence type="ECO:0000256" key="5">
    <source>
        <dbReference type="SAM" id="Phobius"/>
    </source>
</evidence>
<feature type="transmembrane region" description="Helical" evidence="5">
    <location>
        <begin position="155"/>
        <end position="175"/>
    </location>
</feature>
<keyword evidence="8" id="KW-1185">Reference proteome</keyword>
<dbReference type="Proteomes" id="UP001596455">
    <property type="component" value="Unassembled WGS sequence"/>
</dbReference>
<comment type="caution">
    <text evidence="7">The sequence shown here is derived from an EMBL/GenBank/DDBJ whole genome shotgun (WGS) entry which is preliminary data.</text>
</comment>
<proteinExistence type="inferred from homology"/>
<feature type="domain" description="ABC transmembrane type-2" evidence="6">
    <location>
        <begin position="71"/>
        <end position="304"/>
    </location>
</feature>
<keyword evidence="5" id="KW-1133">Transmembrane helix</keyword>
<accession>A0ABW2Q6K3</accession>
<gene>
    <name evidence="7" type="ORF">ACFQQL_08025</name>
</gene>
<feature type="transmembrane region" description="Helical" evidence="5">
    <location>
        <begin position="283"/>
        <end position="302"/>
    </location>
</feature>
<evidence type="ECO:0000256" key="4">
    <source>
        <dbReference type="ARBA" id="ARBA00022519"/>
    </source>
</evidence>
<dbReference type="EMBL" id="JBHTCQ010000001">
    <property type="protein sequence ID" value="MFC7405055.1"/>
    <property type="molecule type" value="Genomic_DNA"/>
</dbReference>
<evidence type="ECO:0000256" key="2">
    <source>
        <dbReference type="ARBA" id="ARBA00007783"/>
    </source>
</evidence>
<evidence type="ECO:0000256" key="3">
    <source>
        <dbReference type="ARBA" id="ARBA00022448"/>
    </source>
</evidence>
<reference evidence="8" key="1">
    <citation type="journal article" date="2019" name="Int. J. Syst. Evol. Microbiol.">
        <title>The Global Catalogue of Microorganisms (GCM) 10K type strain sequencing project: providing services to taxonomists for standard genome sequencing and annotation.</title>
        <authorList>
            <consortium name="The Broad Institute Genomics Platform"/>
            <consortium name="The Broad Institute Genome Sequencing Center for Infectious Disease"/>
            <person name="Wu L."/>
            <person name="Ma J."/>
        </authorList>
    </citation>
    <scope>NUCLEOTIDE SEQUENCE [LARGE SCALE GENOMIC DNA]</scope>
    <source>
        <strain evidence="8">JCM 1490</strain>
    </source>
</reference>
<feature type="transmembrane region" description="Helical" evidence="5">
    <location>
        <begin position="74"/>
        <end position="95"/>
    </location>
</feature>
<dbReference type="PANTHER" id="PTHR30413:SF8">
    <property type="entry name" value="TRANSPORT PERMEASE PROTEIN"/>
    <property type="match status" value="1"/>
</dbReference>
<dbReference type="InterPro" id="IPR047817">
    <property type="entry name" value="ABC2_TM_bact-type"/>
</dbReference>
<feature type="transmembrane region" description="Helical" evidence="5">
    <location>
        <begin position="187"/>
        <end position="212"/>
    </location>
</feature>
<keyword evidence="5" id="KW-0472">Membrane</keyword>
<keyword evidence="4" id="KW-0997">Cell inner membrane</keyword>
<evidence type="ECO:0000256" key="1">
    <source>
        <dbReference type="ARBA" id="ARBA00004429"/>
    </source>
</evidence>
<feature type="transmembrane region" description="Helical" evidence="5">
    <location>
        <begin position="224"/>
        <end position="243"/>
    </location>
</feature>
<evidence type="ECO:0000259" key="6">
    <source>
        <dbReference type="PROSITE" id="PS51012"/>
    </source>
</evidence>